<evidence type="ECO:0000313" key="1">
    <source>
        <dbReference type="EMBL" id="QHU21684.1"/>
    </source>
</evidence>
<organism evidence="1">
    <name type="scientific">viral metagenome</name>
    <dbReference type="NCBI Taxonomy" id="1070528"/>
    <lineage>
        <taxon>unclassified sequences</taxon>
        <taxon>metagenomes</taxon>
        <taxon>organismal metagenomes</taxon>
    </lineage>
</organism>
<name>A0A6C0KYV0_9ZZZZ</name>
<reference evidence="1" key="1">
    <citation type="journal article" date="2020" name="Nature">
        <title>Giant virus diversity and host interactions through global metagenomics.</title>
        <authorList>
            <person name="Schulz F."/>
            <person name="Roux S."/>
            <person name="Paez-Espino D."/>
            <person name="Jungbluth S."/>
            <person name="Walsh D.A."/>
            <person name="Denef V.J."/>
            <person name="McMahon K.D."/>
            <person name="Konstantinidis K.T."/>
            <person name="Eloe-Fadrosh E.A."/>
            <person name="Kyrpides N.C."/>
            <person name="Woyke T."/>
        </authorList>
    </citation>
    <scope>NUCLEOTIDE SEQUENCE</scope>
    <source>
        <strain evidence="1">GVMAG-S-3300013286-35</strain>
    </source>
</reference>
<dbReference type="EMBL" id="MN740992">
    <property type="protein sequence ID" value="QHU21684.1"/>
    <property type="molecule type" value="Genomic_DNA"/>
</dbReference>
<accession>A0A6C0KYV0</accession>
<protein>
    <submittedName>
        <fullName evidence="1">Uncharacterized protein</fullName>
    </submittedName>
</protein>
<proteinExistence type="predicted"/>
<dbReference type="AlphaFoldDB" id="A0A6C0KYV0"/>
<sequence>MDPQTRTEKKKRRVKEVFNQKTIRLKEALAAKTAPVAEKKK</sequence>